<evidence type="ECO:0000313" key="3">
    <source>
        <dbReference type="EMBL" id="GEQ34493.1"/>
    </source>
</evidence>
<feature type="region of interest" description="Disordered" evidence="1">
    <location>
        <begin position="1"/>
        <end position="29"/>
    </location>
</feature>
<comment type="caution">
    <text evidence="3">The sequence shown here is derived from an EMBL/GenBank/DDBJ whole genome shotgun (WGS) entry which is preliminary data.</text>
</comment>
<protein>
    <submittedName>
        <fullName evidence="3">Integrase</fullName>
    </submittedName>
</protein>
<dbReference type="SUPFAM" id="SSF53098">
    <property type="entry name" value="Ribonuclease H-like"/>
    <property type="match status" value="1"/>
</dbReference>
<dbReference type="InterPro" id="IPR050900">
    <property type="entry name" value="Transposase_IS3/IS150/IS904"/>
</dbReference>
<dbReference type="PANTHER" id="PTHR46889">
    <property type="entry name" value="TRANSPOSASE INSF FOR INSERTION SEQUENCE IS3B-RELATED"/>
    <property type="match status" value="1"/>
</dbReference>
<dbReference type="PANTHER" id="PTHR46889:SF4">
    <property type="entry name" value="TRANSPOSASE INSO FOR INSERTION SEQUENCE ELEMENT IS911B-RELATED"/>
    <property type="match status" value="1"/>
</dbReference>
<evidence type="ECO:0000256" key="1">
    <source>
        <dbReference type="SAM" id="MobiDB-lite"/>
    </source>
</evidence>
<dbReference type="InterPro" id="IPR001584">
    <property type="entry name" value="Integrase_cat-core"/>
</dbReference>
<accession>A0AAV3WQC5</accession>
<reference evidence="3" key="1">
    <citation type="submission" date="2019-08" db="EMBL/GenBank/DDBJ databases">
        <title>Marinilactibacillus psychrotolerans M13-2T whole genome sequencing project.</title>
        <authorList>
            <person name="Ishikawa M."/>
            <person name="Suzuki T."/>
            <person name="Matsutani M."/>
        </authorList>
    </citation>
    <scope>NUCLEOTIDE SEQUENCE</scope>
    <source>
        <strain evidence="3">M13-2T</strain>
    </source>
</reference>
<sequence length="213" mass="25531">MRENGLNVTSYTRKSRKYSSYKGDTGSPKKNLVDQRFNTSIVHQKITTDTTELKYYEVDHTGKRSLRKLYFDPFMDLFNLDILSFQIAKRPNAGSILEALKEAIKVTDDCKYRRTFHSDRGWAYQMYQYQAELKKHKIFQSFSRKGNCLDNSPMENFFSLLKQEIYHGRIFYSYEELEQAITRFIDYYNQKRMKKKLNWMSPIAYRIAYQKKA</sequence>
<name>A0AAV3WQC5_9LACT</name>
<dbReference type="Proteomes" id="UP000887127">
    <property type="component" value="Unassembled WGS sequence"/>
</dbReference>
<dbReference type="InterPro" id="IPR048020">
    <property type="entry name" value="Transpos_IS3"/>
</dbReference>
<proteinExistence type="predicted"/>
<dbReference type="Pfam" id="PF13333">
    <property type="entry name" value="rve_2"/>
    <property type="match status" value="1"/>
</dbReference>
<dbReference type="GO" id="GO:0015074">
    <property type="term" value="P:DNA integration"/>
    <property type="evidence" value="ECO:0007669"/>
    <property type="project" value="InterPro"/>
</dbReference>
<evidence type="ECO:0000259" key="2">
    <source>
        <dbReference type="PROSITE" id="PS50994"/>
    </source>
</evidence>
<dbReference type="Gene3D" id="3.30.420.10">
    <property type="entry name" value="Ribonuclease H-like superfamily/Ribonuclease H"/>
    <property type="match status" value="1"/>
</dbReference>
<organism evidence="3 4">
    <name type="scientific">Marinilactibacillus psychrotolerans</name>
    <dbReference type="NCBI Taxonomy" id="191770"/>
    <lineage>
        <taxon>Bacteria</taxon>
        <taxon>Bacillati</taxon>
        <taxon>Bacillota</taxon>
        <taxon>Bacilli</taxon>
        <taxon>Lactobacillales</taxon>
        <taxon>Carnobacteriaceae</taxon>
        <taxon>Marinilactibacillus</taxon>
    </lineage>
</organism>
<dbReference type="GO" id="GO:0003676">
    <property type="term" value="F:nucleic acid binding"/>
    <property type="evidence" value="ECO:0007669"/>
    <property type="project" value="InterPro"/>
</dbReference>
<dbReference type="NCBIfam" id="NF033516">
    <property type="entry name" value="transpos_IS3"/>
    <property type="match status" value="1"/>
</dbReference>
<dbReference type="AlphaFoldDB" id="A0AAV3WQC5"/>
<dbReference type="EMBL" id="BKBI01000001">
    <property type="protein sequence ID" value="GEQ34493.1"/>
    <property type="molecule type" value="Genomic_DNA"/>
</dbReference>
<feature type="domain" description="Integrase catalytic" evidence="2">
    <location>
        <begin position="48"/>
        <end position="210"/>
    </location>
</feature>
<dbReference type="InterPro" id="IPR036397">
    <property type="entry name" value="RNaseH_sf"/>
</dbReference>
<dbReference type="Pfam" id="PF00665">
    <property type="entry name" value="rve"/>
    <property type="match status" value="1"/>
</dbReference>
<dbReference type="InterPro" id="IPR012337">
    <property type="entry name" value="RNaseH-like_sf"/>
</dbReference>
<evidence type="ECO:0000313" key="4">
    <source>
        <dbReference type="Proteomes" id="UP000887127"/>
    </source>
</evidence>
<dbReference type="PROSITE" id="PS50994">
    <property type="entry name" value="INTEGRASE"/>
    <property type="match status" value="1"/>
</dbReference>
<gene>
    <name evidence="3" type="ORF">M132T_00010</name>
</gene>